<dbReference type="Proteomes" id="UP000595140">
    <property type="component" value="Unassembled WGS sequence"/>
</dbReference>
<evidence type="ECO:0000313" key="1">
    <source>
        <dbReference type="EMBL" id="VFQ84954.1"/>
    </source>
</evidence>
<gene>
    <name evidence="1" type="ORF">CCAM_LOCUS26730</name>
</gene>
<reference evidence="1 2" key="1">
    <citation type="submission" date="2018-04" db="EMBL/GenBank/DDBJ databases">
        <authorList>
            <person name="Vogel A."/>
        </authorList>
    </citation>
    <scope>NUCLEOTIDE SEQUENCE [LARGE SCALE GENOMIC DNA]</scope>
</reference>
<dbReference type="EMBL" id="OOIL02002808">
    <property type="protein sequence ID" value="VFQ84954.1"/>
    <property type="molecule type" value="Genomic_DNA"/>
</dbReference>
<accession>A0A484M971</accession>
<sequence>MPELGILDNIFISNQPHDPTIGKCQSCGHLCWILAAVECCWIPGLAGYGHGDTGHSCLVLGTGNSCWTNGCWTGAALMAGPWRWKFMGVAGKLLDRRLPTTCCCFGNGGNWTGLLDRGAGIAIGIGLRRPPDPLLLWEWGCRTYFYMENGDATAGLL</sequence>
<name>A0A484M971_9ASTE</name>
<dbReference type="AlphaFoldDB" id="A0A484M971"/>
<evidence type="ECO:0000313" key="2">
    <source>
        <dbReference type="Proteomes" id="UP000595140"/>
    </source>
</evidence>
<organism evidence="1 2">
    <name type="scientific">Cuscuta campestris</name>
    <dbReference type="NCBI Taxonomy" id="132261"/>
    <lineage>
        <taxon>Eukaryota</taxon>
        <taxon>Viridiplantae</taxon>
        <taxon>Streptophyta</taxon>
        <taxon>Embryophyta</taxon>
        <taxon>Tracheophyta</taxon>
        <taxon>Spermatophyta</taxon>
        <taxon>Magnoliopsida</taxon>
        <taxon>eudicotyledons</taxon>
        <taxon>Gunneridae</taxon>
        <taxon>Pentapetalae</taxon>
        <taxon>asterids</taxon>
        <taxon>lamiids</taxon>
        <taxon>Solanales</taxon>
        <taxon>Convolvulaceae</taxon>
        <taxon>Cuscuteae</taxon>
        <taxon>Cuscuta</taxon>
        <taxon>Cuscuta subgen. Grammica</taxon>
        <taxon>Cuscuta sect. Cleistogrammica</taxon>
    </lineage>
</organism>
<protein>
    <submittedName>
        <fullName evidence="1">Uncharacterized protein</fullName>
    </submittedName>
</protein>
<proteinExistence type="predicted"/>
<keyword evidence="2" id="KW-1185">Reference proteome</keyword>